<dbReference type="FunFam" id="3.40.910.10:FF:000010">
    <property type="entry name" value="Deoxyhypusine synthase"/>
    <property type="match status" value="1"/>
</dbReference>
<name>A0A7S4L741_9EUKA</name>
<sequence>MDEYEISQVSQHFLQHLRIDEYKDHPLFRSYDHLKQMLQKRENLGTSKYKIILGFSSNMVSSGLREQIRHMVQHQLVDIIITTAGGIEEDLIKCVGGKTFLGNFQTFGRNLREAGLNRVGNLLIPNSNYANFEDFITPVFQEISNGGSTTTPSEIIALLGKAVCAEESIYSHCYRNSIDVFCPALTDGSIGDMMFFYNFNSERFIVDVLRDVQKLNDAIQDAESVGIILLGAGLPKHHALRACRMSRTHVADVIQVSTSDFVDTSVGSSDSNNLSENSRITIVNADATLVFPLLISAISE</sequence>
<reference evidence="3" key="1">
    <citation type="submission" date="2021-01" db="EMBL/GenBank/DDBJ databases">
        <authorList>
            <person name="Corre E."/>
            <person name="Pelletier E."/>
            <person name="Niang G."/>
            <person name="Scheremetjew M."/>
            <person name="Finn R."/>
            <person name="Kale V."/>
            <person name="Holt S."/>
            <person name="Cochrane G."/>
            <person name="Meng A."/>
            <person name="Brown T."/>
            <person name="Cohen L."/>
        </authorList>
    </citation>
    <scope>NUCLEOTIDE SEQUENCE</scope>
    <source>
        <strain evidence="3">SoJaBio B1-5/56/2</strain>
    </source>
</reference>
<dbReference type="InterPro" id="IPR029035">
    <property type="entry name" value="DHS-like_NAD/FAD-binding_dom"/>
</dbReference>
<dbReference type="GO" id="GO:0034038">
    <property type="term" value="F:deoxyhypusine synthase activity"/>
    <property type="evidence" value="ECO:0007669"/>
    <property type="project" value="TreeGrafter"/>
</dbReference>
<dbReference type="PANTHER" id="PTHR11703">
    <property type="entry name" value="DEOXYHYPUSINE SYNTHASE"/>
    <property type="match status" value="1"/>
</dbReference>
<protein>
    <recommendedName>
        <fullName evidence="4">Deoxyhypusine synthase</fullName>
    </recommendedName>
</protein>
<dbReference type="AlphaFoldDB" id="A0A7S4L741"/>
<comment type="similarity">
    <text evidence="1">Belongs to the deoxyhypusine synthase family.</text>
</comment>
<evidence type="ECO:0008006" key="4">
    <source>
        <dbReference type="Google" id="ProtNLM"/>
    </source>
</evidence>
<evidence type="ECO:0000313" key="3">
    <source>
        <dbReference type="EMBL" id="CAE2317087.1"/>
    </source>
</evidence>
<dbReference type="GO" id="GO:0005737">
    <property type="term" value="C:cytoplasm"/>
    <property type="evidence" value="ECO:0007669"/>
    <property type="project" value="TreeGrafter"/>
</dbReference>
<dbReference type="SUPFAM" id="SSF52467">
    <property type="entry name" value="DHS-like NAD/FAD-binding domain"/>
    <property type="match status" value="1"/>
</dbReference>
<dbReference type="PANTHER" id="PTHR11703:SF0">
    <property type="entry name" value="DEOXYHYPUSINE SYNTHASE"/>
    <property type="match status" value="1"/>
</dbReference>
<dbReference type="InterPro" id="IPR036982">
    <property type="entry name" value="Deoxyhypusine_synthase_sf"/>
</dbReference>
<dbReference type="Gene3D" id="3.40.910.10">
    <property type="entry name" value="Deoxyhypusine synthase"/>
    <property type="match status" value="1"/>
</dbReference>
<dbReference type="InterPro" id="IPR002773">
    <property type="entry name" value="Deoxyhypusine_synthase"/>
</dbReference>
<accession>A0A7S4L741</accession>
<gene>
    <name evidence="3" type="ORF">NAES01612_LOCUS16444</name>
</gene>
<evidence type="ECO:0000256" key="2">
    <source>
        <dbReference type="ARBA" id="ARBA00023027"/>
    </source>
</evidence>
<organism evidence="3">
    <name type="scientific">Paramoeba aestuarina</name>
    <dbReference type="NCBI Taxonomy" id="180227"/>
    <lineage>
        <taxon>Eukaryota</taxon>
        <taxon>Amoebozoa</taxon>
        <taxon>Discosea</taxon>
        <taxon>Flabellinia</taxon>
        <taxon>Dactylopodida</taxon>
        <taxon>Paramoebidae</taxon>
        <taxon>Paramoeba</taxon>
    </lineage>
</organism>
<dbReference type="Pfam" id="PF01916">
    <property type="entry name" value="DS"/>
    <property type="match status" value="1"/>
</dbReference>
<evidence type="ECO:0000256" key="1">
    <source>
        <dbReference type="ARBA" id="ARBA00009892"/>
    </source>
</evidence>
<keyword evidence="2" id="KW-0520">NAD</keyword>
<proteinExistence type="inferred from homology"/>
<dbReference type="EMBL" id="HBKR01025071">
    <property type="protein sequence ID" value="CAE2317087.1"/>
    <property type="molecule type" value="Transcribed_RNA"/>
</dbReference>